<reference evidence="12 13" key="1">
    <citation type="submission" date="2016-11" db="EMBL/GenBank/DDBJ databases">
        <authorList>
            <person name="Jaros S."/>
            <person name="Januszkiewicz K."/>
            <person name="Wedrychowicz H."/>
        </authorList>
    </citation>
    <scope>NUCLEOTIDE SEQUENCE [LARGE SCALE GENOMIC DNA]</scope>
    <source>
        <strain evidence="12 13">DSM 18772</strain>
    </source>
</reference>
<dbReference type="Pfam" id="PF00999">
    <property type="entry name" value="Na_H_Exchanger"/>
    <property type="match status" value="1"/>
</dbReference>
<keyword evidence="3" id="KW-0050">Antiport</keyword>
<dbReference type="STRING" id="1123071.SAMN02745181_1320"/>
<evidence type="ECO:0000259" key="11">
    <source>
        <dbReference type="Pfam" id="PF02254"/>
    </source>
</evidence>
<dbReference type="Pfam" id="PF02254">
    <property type="entry name" value="TrkA_N"/>
    <property type="match status" value="1"/>
</dbReference>
<dbReference type="InterPro" id="IPR036291">
    <property type="entry name" value="NAD(P)-bd_dom_sf"/>
</dbReference>
<keyword evidence="4" id="KW-1003">Cell membrane</keyword>
<dbReference type="RefSeq" id="WP_143158698.1">
    <property type="nucleotide sequence ID" value="NZ_FQYR01000003.1"/>
</dbReference>
<dbReference type="GO" id="GO:0006813">
    <property type="term" value="P:potassium ion transport"/>
    <property type="evidence" value="ECO:0007669"/>
    <property type="project" value="InterPro"/>
</dbReference>
<gene>
    <name evidence="12" type="ORF">SAMN02745181_1320</name>
</gene>
<evidence type="ECO:0000256" key="7">
    <source>
        <dbReference type="ARBA" id="ARBA00023065"/>
    </source>
</evidence>
<organism evidence="12 13">
    <name type="scientific">Rubritalea squalenifaciens DSM 18772</name>
    <dbReference type="NCBI Taxonomy" id="1123071"/>
    <lineage>
        <taxon>Bacteria</taxon>
        <taxon>Pseudomonadati</taxon>
        <taxon>Verrucomicrobiota</taxon>
        <taxon>Verrucomicrobiia</taxon>
        <taxon>Verrucomicrobiales</taxon>
        <taxon>Rubritaleaceae</taxon>
        <taxon>Rubritalea</taxon>
    </lineage>
</organism>
<evidence type="ECO:0000256" key="1">
    <source>
        <dbReference type="ARBA" id="ARBA00004651"/>
    </source>
</evidence>
<dbReference type="Gene3D" id="1.20.1530.20">
    <property type="match status" value="1"/>
</dbReference>
<evidence type="ECO:0000256" key="6">
    <source>
        <dbReference type="ARBA" id="ARBA00022989"/>
    </source>
</evidence>
<feature type="transmembrane region" description="Helical" evidence="9">
    <location>
        <begin position="193"/>
        <end position="215"/>
    </location>
</feature>
<dbReference type="InterPro" id="IPR003148">
    <property type="entry name" value="RCK_N"/>
</dbReference>
<feature type="transmembrane region" description="Helical" evidence="9">
    <location>
        <begin position="97"/>
        <end position="120"/>
    </location>
</feature>
<feature type="transmembrane region" description="Helical" evidence="9">
    <location>
        <begin position="35"/>
        <end position="53"/>
    </location>
</feature>
<evidence type="ECO:0000313" key="13">
    <source>
        <dbReference type="Proteomes" id="UP000184510"/>
    </source>
</evidence>
<feature type="transmembrane region" description="Helical" evidence="9">
    <location>
        <begin position="6"/>
        <end position="28"/>
    </location>
</feature>
<dbReference type="PANTHER" id="PTHR32507:SF0">
    <property type="entry name" value="NA(+)_H(+) ANTIPORTER 2-RELATED"/>
    <property type="match status" value="1"/>
</dbReference>
<dbReference type="PANTHER" id="PTHR32507">
    <property type="entry name" value="NA(+)/H(+) ANTIPORTER 1"/>
    <property type="match status" value="1"/>
</dbReference>
<feature type="transmembrane region" description="Helical" evidence="9">
    <location>
        <begin position="158"/>
        <end position="181"/>
    </location>
</feature>
<dbReference type="OrthoDB" id="570124at2"/>
<evidence type="ECO:0000259" key="10">
    <source>
        <dbReference type="Pfam" id="PF00999"/>
    </source>
</evidence>
<keyword evidence="5 9" id="KW-0812">Transmembrane</keyword>
<feature type="transmembrane region" description="Helical" evidence="9">
    <location>
        <begin position="227"/>
        <end position="247"/>
    </location>
</feature>
<dbReference type="GO" id="GO:0005886">
    <property type="term" value="C:plasma membrane"/>
    <property type="evidence" value="ECO:0007669"/>
    <property type="project" value="UniProtKB-SubCell"/>
</dbReference>
<dbReference type="InterPro" id="IPR038770">
    <property type="entry name" value="Na+/solute_symporter_sf"/>
</dbReference>
<dbReference type="Proteomes" id="UP000184510">
    <property type="component" value="Unassembled WGS sequence"/>
</dbReference>
<evidence type="ECO:0000256" key="4">
    <source>
        <dbReference type="ARBA" id="ARBA00022475"/>
    </source>
</evidence>
<evidence type="ECO:0000313" key="12">
    <source>
        <dbReference type="EMBL" id="SHJ15430.1"/>
    </source>
</evidence>
<accession>A0A1M6GZU3</accession>
<feature type="transmembrane region" description="Helical" evidence="9">
    <location>
        <begin position="341"/>
        <end position="362"/>
    </location>
</feature>
<feature type="transmembrane region" description="Helical" evidence="9">
    <location>
        <begin position="389"/>
        <end position="410"/>
    </location>
</feature>
<proteinExistence type="predicted"/>
<feature type="domain" description="RCK N-terminal" evidence="11">
    <location>
        <begin position="424"/>
        <end position="524"/>
    </location>
</feature>
<name>A0A1M6GZU3_9BACT</name>
<dbReference type="SUPFAM" id="SSF51735">
    <property type="entry name" value="NAD(P)-binding Rossmann-fold domains"/>
    <property type="match status" value="1"/>
</dbReference>
<dbReference type="GO" id="GO:1902600">
    <property type="term" value="P:proton transmembrane transport"/>
    <property type="evidence" value="ECO:0007669"/>
    <property type="project" value="InterPro"/>
</dbReference>
<comment type="subcellular location">
    <subcellularLocation>
        <location evidence="1">Cell membrane</location>
        <topology evidence="1">Multi-pass membrane protein</topology>
    </subcellularLocation>
</comment>
<dbReference type="InParanoid" id="A0A1M6GZU3"/>
<dbReference type="GO" id="GO:0015297">
    <property type="term" value="F:antiporter activity"/>
    <property type="evidence" value="ECO:0007669"/>
    <property type="project" value="UniProtKB-KW"/>
</dbReference>
<feature type="domain" description="Cation/H+ exchanger transmembrane" evidence="10">
    <location>
        <begin position="22"/>
        <end position="410"/>
    </location>
</feature>
<evidence type="ECO:0000256" key="3">
    <source>
        <dbReference type="ARBA" id="ARBA00022449"/>
    </source>
</evidence>
<feature type="transmembrane region" description="Helical" evidence="9">
    <location>
        <begin position="303"/>
        <end position="320"/>
    </location>
</feature>
<protein>
    <submittedName>
        <fullName evidence="12">NhaP-type Na+/H+ or K+/H+ antiporter</fullName>
    </submittedName>
</protein>
<keyword evidence="13" id="KW-1185">Reference proteome</keyword>
<evidence type="ECO:0000256" key="5">
    <source>
        <dbReference type="ARBA" id="ARBA00022692"/>
    </source>
</evidence>
<feature type="transmembrane region" description="Helical" evidence="9">
    <location>
        <begin position="126"/>
        <end position="146"/>
    </location>
</feature>
<evidence type="ECO:0000256" key="2">
    <source>
        <dbReference type="ARBA" id="ARBA00022448"/>
    </source>
</evidence>
<feature type="transmembrane region" description="Helical" evidence="9">
    <location>
        <begin position="65"/>
        <end position="85"/>
    </location>
</feature>
<dbReference type="EMBL" id="FQYR01000003">
    <property type="protein sequence ID" value="SHJ15430.1"/>
    <property type="molecule type" value="Genomic_DNA"/>
</dbReference>
<dbReference type="AlphaFoldDB" id="A0A1M6GZU3"/>
<keyword evidence="8 9" id="KW-0472">Membrane</keyword>
<dbReference type="InterPro" id="IPR006153">
    <property type="entry name" value="Cation/H_exchanger_TM"/>
</dbReference>
<evidence type="ECO:0000256" key="9">
    <source>
        <dbReference type="SAM" id="Phobius"/>
    </source>
</evidence>
<evidence type="ECO:0000256" key="8">
    <source>
        <dbReference type="ARBA" id="ARBA00023136"/>
    </source>
</evidence>
<dbReference type="FunCoup" id="A0A1M6GZU3">
    <property type="interactions" value="81"/>
</dbReference>
<dbReference type="Gene3D" id="3.40.50.720">
    <property type="entry name" value="NAD(P)-binding Rossmann-like Domain"/>
    <property type="match status" value="1"/>
</dbReference>
<keyword evidence="2" id="KW-0813">Transport</keyword>
<sequence>MFEFENINFSGFVTMVLGLGILAQWLAWRFKLPSILLLLAFGFGAGQLLGVNIDHFLPGASGESMLLSAVGICVAIILFEGGLTLKFSELKQSGAPVIRLCTIGVAVSFLITTAVGVYIFEWNWRIAAILGSILVVTGPTVIAPLIRHIKPSRKMASIVKWEGIVVDPIGAIMAVFVFQAALAGDVEAAKSAILYSLGVTLLVGIVLAFIIAKLIEILLRNHLIPDFLHSVFLLSVVCIAFVASNAIQKEAGLLTVTVMGIALANQKSVSVKHILEFKETLRTLIISILFIVLSGRVKSESLINALPVGLAFLAFLIILIRPASIFIANIFTKQTSFKERLFLAFLAPRGIVAAAVTAIFALELEHSASKPESNLPIEVASQAETMVPVVFIVIIGTVAFYGLLAAPLANKLKLASRNPRGVLFAGADSWARKIAFALREDGHDVLMLDTNYSNVAAATMDGIPAKRANILSEYVEEELDFSGLGQLVACTHNDEVNSLAAHEFTHIFSSADVWQVAPRDDKSHHTTAVAAHMRGRILFPGRPNHKELANMSADGMIVKKTSLTEQFTYEDFLNINPDAIPLFIHSEDRGLRPAANDMKKPNLGSTIYFLTFPSENYNAGSEVDVSIPFDEQKEIYLP</sequence>
<keyword evidence="7" id="KW-0406">Ion transport</keyword>
<keyword evidence="6 9" id="KW-1133">Transmembrane helix</keyword>